<feature type="region of interest" description="Disordered" evidence="1">
    <location>
        <begin position="1"/>
        <end position="37"/>
    </location>
</feature>
<protein>
    <submittedName>
        <fullName evidence="2">Uncharacterized protein</fullName>
    </submittedName>
</protein>
<organism evidence="2">
    <name type="scientific">Arundo donax</name>
    <name type="common">Giant reed</name>
    <name type="synonym">Donax arundinaceus</name>
    <dbReference type="NCBI Taxonomy" id="35708"/>
    <lineage>
        <taxon>Eukaryota</taxon>
        <taxon>Viridiplantae</taxon>
        <taxon>Streptophyta</taxon>
        <taxon>Embryophyta</taxon>
        <taxon>Tracheophyta</taxon>
        <taxon>Spermatophyta</taxon>
        <taxon>Magnoliopsida</taxon>
        <taxon>Liliopsida</taxon>
        <taxon>Poales</taxon>
        <taxon>Poaceae</taxon>
        <taxon>PACMAD clade</taxon>
        <taxon>Arundinoideae</taxon>
        <taxon>Arundineae</taxon>
        <taxon>Arundo</taxon>
    </lineage>
</organism>
<dbReference type="EMBL" id="GBRH01236740">
    <property type="protein sequence ID" value="JAD61155.1"/>
    <property type="molecule type" value="Transcribed_RNA"/>
</dbReference>
<evidence type="ECO:0000313" key="2">
    <source>
        <dbReference type="EMBL" id="JAD61155.1"/>
    </source>
</evidence>
<sequence length="37" mass="3812">MPPPAASPGATWWPGAGVVRGGGWAPSARTWRRGPGR</sequence>
<proteinExistence type="predicted"/>
<reference evidence="2" key="1">
    <citation type="submission" date="2014-09" db="EMBL/GenBank/DDBJ databases">
        <authorList>
            <person name="Magalhaes I.L.F."/>
            <person name="Oliveira U."/>
            <person name="Santos F.R."/>
            <person name="Vidigal T.H.D.A."/>
            <person name="Brescovit A.D."/>
            <person name="Santos A.J."/>
        </authorList>
    </citation>
    <scope>NUCLEOTIDE SEQUENCE</scope>
    <source>
        <tissue evidence="2">Shoot tissue taken approximately 20 cm above the soil surface</tissue>
    </source>
</reference>
<reference evidence="2" key="2">
    <citation type="journal article" date="2015" name="Data Brief">
        <title>Shoot transcriptome of the giant reed, Arundo donax.</title>
        <authorList>
            <person name="Barrero R.A."/>
            <person name="Guerrero F.D."/>
            <person name="Moolhuijzen P."/>
            <person name="Goolsby J.A."/>
            <person name="Tidwell J."/>
            <person name="Bellgard S.E."/>
            <person name="Bellgard M.I."/>
        </authorList>
    </citation>
    <scope>NUCLEOTIDE SEQUENCE</scope>
    <source>
        <tissue evidence="2">Shoot tissue taken approximately 20 cm above the soil surface</tissue>
    </source>
</reference>
<accession>A0A0A9BIY8</accession>
<dbReference type="AlphaFoldDB" id="A0A0A9BIY8"/>
<name>A0A0A9BIY8_ARUDO</name>
<evidence type="ECO:0000256" key="1">
    <source>
        <dbReference type="SAM" id="MobiDB-lite"/>
    </source>
</evidence>